<keyword evidence="2" id="KW-1185">Reference proteome</keyword>
<organism evidence="1 2">
    <name type="scientific">Phytohabitans aurantiacus</name>
    <dbReference type="NCBI Taxonomy" id="3016789"/>
    <lineage>
        <taxon>Bacteria</taxon>
        <taxon>Bacillati</taxon>
        <taxon>Actinomycetota</taxon>
        <taxon>Actinomycetes</taxon>
        <taxon>Micromonosporales</taxon>
        <taxon>Micromonosporaceae</taxon>
    </lineage>
</organism>
<dbReference type="Proteomes" id="UP001144280">
    <property type="component" value="Unassembled WGS sequence"/>
</dbReference>
<protein>
    <submittedName>
        <fullName evidence="1">Uncharacterized protein</fullName>
    </submittedName>
</protein>
<comment type="caution">
    <text evidence="1">The sequence shown here is derived from an EMBL/GenBank/DDBJ whole genome shotgun (WGS) entry which is preliminary data.</text>
</comment>
<accession>A0ABQ5QSX1</accession>
<dbReference type="EMBL" id="BSDI01000007">
    <property type="protein sequence ID" value="GLH96390.1"/>
    <property type="molecule type" value="Genomic_DNA"/>
</dbReference>
<name>A0ABQ5QSX1_9ACTN</name>
<sequence length="128" mass="13999">MPGVDVPGALVPLRVPAGWLVEYNTFVESGPHHSQDLLQMRSCRVVDGAWQVDPDGYLVDLGWYPDADPTGAYRLVVVRPDFRGDTVIEVSHREQSVIRQAIEACIAGITDRAAIPAIAEAVHEIIGR</sequence>
<reference evidence="1" key="1">
    <citation type="submission" date="2022-12" db="EMBL/GenBank/DDBJ databases">
        <title>New Phytohabitans aurantiacus sp. RD004123 nov., an actinomycete isolated from soil.</title>
        <authorList>
            <person name="Triningsih D.W."/>
            <person name="Harunari E."/>
            <person name="Igarashi Y."/>
        </authorList>
    </citation>
    <scope>NUCLEOTIDE SEQUENCE</scope>
    <source>
        <strain evidence="1">RD004123</strain>
    </source>
</reference>
<proteinExistence type="predicted"/>
<gene>
    <name evidence="1" type="ORF">Pa4123_16640</name>
</gene>
<evidence type="ECO:0000313" key="2">
    <source>
        <dbReference type="Proteomes" id="UP001144280"/>
    </source>
</evidence>
<evidence type="ECO:0000313" key="1">
    <source>
        <dbReference type="EMBL" id="GLH96390.1"/>
    </source>
</evidence>